<sequence length="185" mass="21542">MFNESKHMNRTLQFYNYEQCYAHYTKRIMSIRQAKIHGEVIVAKPVLLLALIDGVESGEFTANRFVLNEWLEKRYLTLMKQYTRNSQFPNPADISNPFWHLQGDGFWHLILKTAVAEGTTPTKKWLKENVTYGHFDDDLWVLLQDKVWRQKLRDYIVEHKLTDDSWLGKIAAEGLGAIAALLLAA</sequence>
<gene>
    <name evidence="2" type="ORF">SAMN05216463_103128</name>
</gene>
<protein>
    <recommendedName>
        <fullName evidence="1">ScoMcrA-like DNA sulfur-binding domain-containing protein</fullName>
    </recommendedName>
</protein>
<accession>A0A1M6SDG6</accession>
<evidence type="ECO:0000259" key="1">
    <source>
        <dbReference type="Pfam" id="PF26340"/>
    </source>
</evidence>
<organism evidence="2 3">
    <name type="scientific">Xylanibacter ruminicola</name>
    <name type="common">Prevotella ruminicola</name>
    <dbReference type="NCBI Taxonomy" id="839"/>
    <lineage>
        <taxon>Bacteria</taxon>
        <taxon>Pseudomonadati</taxon>
        <taxon>Bacteroidota</taxon>
        <taxon>Bacteroidia</taxon>
        <taxon>Bacteroidales</taxon>
        <taxon>Prevotellaceae</taxon>
        <taxon>Xylanibacter</taxon>
    </lineage>
</organism>
<proteinExistence type="predicted"/>
<feature type="domain" description="ScoMcrA-like DNA sulfur-binding" evidence="1">
    <location>
        <begin position="25"/>
        <end position="159"/>
    </location>
</feature>
<evidence type="ECO:0000313" key="3">
    <source>
        <dbReference type="Proteomes" id="UP000184130"/>
    </source>
</evidence>
<dbReference type="EMBL" id="FRBD01000003">
    <property type="protein sequence ID" value="SHK42715.1"/>
    <property type="molecule type" value="Genomic_DNA"/>
</dbReference>
<dbReference type="AlphaFoldDB" id="A0A1M6SDG6"/>
<reference evidence="2 3" key="1">
    <citation type="submission" date="2016-11" db="EMBL/GenBank/DDBJ databases">
        <authorList>
            <person name="Jaros S."/>
            <person name="Januszkiewicz K."/>
            <person name="Wedrychowicz H."/>
        </authorList>
    </citation>
    <scope>NUCLEOTIDE SEQUENCE [LARGE SCALE GENOMIC DNA]</scope>
    <source>
        <strain evidence="2 3">KHT3</strain>
    </source>
</reference>
<evidence type="ECO:0000313" key="2">
    <source>
        <dbReference type="EMBL" id="SHK42715.1"/>
    </source>
</evidence>
<dbReference type="InterPro" id="IPR058813">
    <property type="entry name" value="DNA-SBD_ScoMcrA"/>
</dbReference>
<dbReference type="Proteomes" id="UP000184130">
    <property type="component" value="Unassembled WGS sequence"/>
</dbReference>
<name>A0A1M6SDG6_XYLRU</name>
<dbReference type="Pfam" id="PF26340">
    <property type="entry name" value="DNA-SBD_ScoMcrA"/>
    <property type="match status" value="1"/>
</dbReference>